<dbReference type="HAMAP" id="MF_01420">
    <property type="entry name" value="HTH_type_WhiA"/>
    <property type="match status" value="1"/>
</dbReference>
<accession>A0A923LWC1</accession>
<gene>
    <name evidence="4 7" type="primary">whiA</name>
    <name evidence="7" type="ORF">H8S45_10495</name>
</gene>
<evidence type="ECO:0000313" key="7">
    <source>
        <dbReference type="EMBL" id="MBC5725883.1"/>
    </source>
</evidence>
<comment type="similarity">
    <text evidence="4">Belongs to the WhiA family.</text>
</comment>
<evidence type="ECO:0000256" key="3">
    <source>
        <dbReference type="ARBA" id="ARBA00023306"/>
    </source>
</evidence>
<sequence length="297" mass="32939">MSFSTEVKAELCRVSMQRACCTRAEAYGVLLHASVFSHKEIRLSTENVFVARRLQALLQRAFSVDCAPQRAGRKLQHTVGEPAQIARIFDVLGYDLKSHLAYHLNRNVLENDCCVAAFLRGAFLMAGTVAGPDKKSHLELKAGRQSLAGEETSLLLDLGLSPKQARRGNSCLLYFKEGASVEDFLTRIGAPRAAMELMQAKVEKNIRNTINRQVNCETANLMKAADASARQVAAIRAVLDRRGEEAFPEVLRETVRLRLAYPTDSLAELAQRFDPPISKPGLSHRLKKITEFASKED</sequence>
<keyword evidence="1 4" id="KW-0132">Cell division</keyword>
<dbReference type="RefSeq" id="WP_186950046.1">
    <property type="nucleotide sequence ID" value="NZ_JACOPL010000009.1"/>
</dbReference>
<proteinExistence type="inferred from homology"/>
<keyword evidence="2 4" id="KW-0238">DNA-binding</keyword>
<dbReference type="GO" id="GO:0051301">
    <property type="term" value="P:cell division"/>
    <property type="evidence" value="ECO:0007669"/>
    <property type="project" value="UniProtKB-UniRule"/>
</dbReference>
<keyword evidence="3 4" id="KW-0131">Cell cycle</keyword>
<name>A0A923LWC1_9FIRM</name>
<protein>
    <recommendedName>
        <fullName evidence="4">Probable cell division protein WhiA</fullName>
    </recommendedName>
</protein>
<reference evidence="7" key="1">
    <citation type="submission" date="2020-08" db="EMBL/GenBank/DDBJ databases">
        <title>Genome public.</title>
        <authorList>
            <person name="Liu C."/>
            <person name="Sun Q."/>
        </authorList>
    </citation>
    <scope>NUCLEOTIDE SEQUENCE</scope>
    <source>
        <strain evidence="7">NSJ-28</strain>
    </source>
</reference>
<dbReference type="Proteomes" id="UP000606499">
    <property type="component" value="Unassembled WGS sequence"/>
</dbReference>
<dbReference type="GO" id="GO:0043937">
    <property type="term" value="P:regulation of sporulation"/>
    <property type="evidence" value="ECO:0007669"/>
    <property type="project" value="InterPro"/>
</dbReference>
<dbReference type="Gene3D" id="3.10.28.10">
    <property type="entry name" value="Homing endonucleases"/>
    <property type="match status" value="1"/>
</dbReference>
<evidence type="ECO:0000259" key="6">
    <source>
        <dbReference type="Pfam" id="PF14527"/>
    </source>
</evidence>
<dbReference type="NCBIfam" id="TIGR00647">
    <property type="entry name" value="DNA_bind_WhiA"/>
    <property type="match status" value="1"/>
</dbReference>
<keyword evidence="8" id="KW-1185">Reference proteome</keyword>
<dbReference type="PANTHER" id="PTHR37307">
    <property type="entry name" value="CELL DIVISION PROTEIN WHIA-RELATED"/>
    <property type="match status" value="1"/>
</dbReference>
<dbReference type="Pfam" id="PF14527">
    <property type="entry name" value="LAGLIDADG_WhiA"/>
    <property type="match status" value="1"/>
</dbReference>
<evidence type="ECO:0000256" key="1">
    <source>
        <dbReference type="ARBA" id="ARBA00022618"/>
    </source>
</evidence>
<evidence type="ECO:0000256" key="4">
    <source>
        <dbReference type="HAMAP-Rule" id="MF_01420"/>
    </source>
</evidence>
<dbReference type="InterPro" id="IPR027434">
    <property type="entry name" value="Homing_endonucl"/>
</dbReference>
<dbReference type="PANTHER" id="PTHR37307:SF1">
    <property type="entry name" value="CELL DIVISION PROTEIN WHIA-RELATED"/>
    <property type="match status" value="1"/>
</dbReference>
<comment type="function">
    <text evidence="4">Involved in cell division and chromosome segregation.</text>
</comment>
<dbReference type="InterPro" id="IPR023054">
    <property type="entry name" value="Sporulation_regulator_WhiA_C"/>
</dbReference>
<dbReference type="EMBL" id="JACOPL010000009">
    <property type="protein sequence ID" value="MBC5725883.1"/>
    <property type="molecule type" value="Genomic_DNA"/>
</dbReference>
<dbReference type="SUPFAM" id="SSF55608">
    <property type="entry name" value="Homing endonucleases"/>
    <property type="match status" value="1"/>
</dbReference>
<dbReference type="Pfam" id="PF02650">
    <property type="entry name" value="HTH_WhiA"/>
    <property type="match status" value="1"/>
</dbReference>
<dbReference type="AlphaFoldDB" id="A0A923LWC1"/>
<evidence type="ECO:0000313" key="8">
    <source>
        <dbReference type="Proteomes" id="UP000606499"/>
    </source>
</evidence>
<organism evidence="7 8">
    <name type="scientific">Agathobaculum faecis</name>
    <dbReference type="NCBI Taxonomy" id="2763013"/>
    <lineage>
        <taxon>Bacteria</taxon>
        <taxon>Bacillati</taxon>
        <taxon>Bacillota</taxon>
        <taxon>Clostridia</taxon>
        <taxon>Eubacteriales</taxon>
        <taxon>Butyricicoccaceae</taxon>
        <taxon>Agathobaculum</taxon>
    </lineage>
</organism>
<comment type="caution">
    <text evidence="7">The sequence shown here is derived from an EMBL/GenBank/DDBJ whole genome shotgun (WGS) entry which is preliminary data.</text>
</comment>
<feature type="domain" description="WhiA LAGLIDADG-like" evidence="6">
    <location>
        <begin position="116"/>
        <end position="207"/>
    </location>
</feature>
<dbReference type="InterPro" id="IPR039518">
    <property type="entry name" value="WhiA_LAGLIDADG_dom"/>
</dbReference>
<feature type="domain" description="Sporulation regulator WhiA C-terminal" evidence="5">
    <location>
        <begin position="210"/>
        <end position="293"/>
    </location>
</feature>
<evidence type="ECO:0000256" key="2">
    <source>
        <dbReference type="ARBA" id="ARBA00023125"/>
    </source>
</evidence>
<dbReference type="GO" id="GO:0003677">
    <property type="term" value="F:DNA binding"/>
    <property type="evidence" value="ECO:0007669"/>
    <property type="project" value="UniProtKB-UniRule"/>
</dbReference>
<dbReference type="InterPro" id="IPR003802">
    <property type="entry name" value="Sporulation_regulator_WhiA"/>
</dbReference>
<evidence type="ECO:0000259" key="5">
    <source>
        <dbReference type="Pfam" id="PF02650"/>
    </source>
</evidence>